<dbReference type="PROSITE" id="PS01124">
    <property type="entry name" value="HTH_ARAC_FAMILY_2"/>
    <property type="match status" value="1"/>
</dbReference>
<evidence type="ECO:0000256" key="3">
    <source>
        <dbReference type="ARBA" id="ARBA00023159"/>
    </source>
</evidence>
<dbReference type="SUPFAM" id="SSF46689">
    <property type="entry name" value="Homeodomain-like"/>
    <property type="match status" value="2"/>
</dbReference>
<organism evidence="6 7">
    <name type="scientific">Subtercola boreus</name>
    <dbReference type="NCBI Taxonomy" id="120213"/>
    <lineage>
        <taxon>Bacteria</taxon>
        <taxon>Bacillati</taxon>
        <taxon>Actinomycetota</taxon>
        <taxon>Actinomycetes</taxon>
        <taxon>Micrococcales</taxon>
        <taxon>Microbacteriaceae</taxon>
        <taxon>Subtercola</taxon>
    </lineage>
</organism>
<dbReference type="InterPro" id="IPR003313">
    <property type="entry name" value="AraC-bd"/>
</dbReference>
<accession>A0A3E0W5U1</accession>
<dbReference type="EMBL" id="NBXB01000008">
    <property type="protein sequence ID" value="RFA16903.1"/>
    <property type="molecule type" value="Genomic_DNA"/>
</dbReference>
<dbReference type="PANTHER" id="PTHR46796:SF7">
    <property type="entry name" value="ARAC FAMILY TRANSCRIPTIONAL REGULATOR"/>
    <property type="match status" value="1"/>
</dbReference>
<evidence type="ECO:0000313" key="6">
    <source>
        <dbReference type="EMBL" id="RFA16903.1"/>
    </source>
</evidence>
<name>A0A3E0W5U1_9MICO</name>
<dbReference type="PROSITE" id="PS00041">
    <property type="entry name" value="HTH_ARAC_FAMILY_1"/>
    <property type="match status" value="1"/>
</dbReference>
<evidence type="ECO:0000256" key="2">
    <source>
        <dbReference type="ARBA" id="ARBA00023125"/>
    </source>
</evidence>
<gene>
    <name evidence="6" type="ORF">B7R22_02190</name>
</gene>
<protein>
    <recommendedName>
        <fullName evidence="5">HTH araC/xylS-type domain-containing protein</fullName>
    </recommendedName>
</protein>
<evidence type="ECO:0000313" key="7">
    <source>
        <dbReference type="Proteomes" id="UP000256541"/>
    </source>
</evidence>
<reference evidence="6 7" key="1">
    <citation type="submission" date="2017-04" db="EMBL/GenBank/DDBJ databases">
        <title>Comparative genome analysis of Subtercola boreus.</title>
        <authorList>
            <person name="Cho Y.-J."/>
            <person name="Cho A."/>
            <person name="Kim O.-S."/>
            <person name="Lee J.-I."/>
        </authorList>
    </citation>
    <scope>NUCLEOTIDE SEQUENCE [LARGE SCALE GENOMIC DNA]</scope>
    <source>
        <strain evidence="6 7">P27479</strain>
    </source>
</reference>
<dbReference type="InterPro" id="IPR050204">
    <property type="entry name" value="AraC_XylS_family_regulators"/>
</dbReference>
<evidence type="ECO:0000259" key="5">
    <source>
        <dbReference type="PROSITE" id="PS01124"/>
    </source>
</evidence>
<dbReference type="Pfam" id="PF12833">
    <property type="entry name" value="HTH_18"/>
    <property type="match status" value="1"/>
</dbReference>
<dbReference type="GO" id="GO:0003700">
    <property type="term" value="F:DNA-binding transcription factor activity"/>
    <property type="evidence" value="ECO:0007669"/>
    <property type="project" value="InterPro"/>
</dbReference>
<keyword evidence="2" id="KW-0238">DNA-binding</keyword>
<sequence>MHRRRGTEMADLTGKMDKTTVRAEDGRMAIAEGFPGQRLQVLPRPMIVEALSQPGTSHLVATDCGYFPEARAHGMSRSAPIDQAVVLICTSGRGWCRIDETTHGVEQNQVVVIPPGTSHAYASDTSDPWTLWWLHVDGRDLHEFLVAARMTASAPVRTLDDTYRVVSLAEEVLQQMERDISTASLLLASGAAWHLLAVLASSATSARSRMSVIDEARDYLRSHLTERISIGHLAERATLSPSHFAALFREQVGFPVLKYQTQMRMARARELLDTTDMPIATIANTVGYQDEFYFSRQFRTVHGTTALRYRAQHKG</sequence>
<dbReference type="InterPro" id="IPR018060">
    <property type="entry name" value="HTH_AraC"/>
</dbReference>
<dbReference type="InterPro" id="IPR018062">
    <property type="entry name" value="HTH_AraC-typ_CS"/>
</dbReference>
<evidence type="ECO:0000256" key="4">
    <source>
        <dbReference type="ARBA" id="ARBA00023163"/>
    </source>
</evidence>
<keyword evidence="3" id="KW-0010">Activator</keyword>
<dbReference type="InterPro" id="IPR037923">
    <property type="entry name" value="HTH-like"/>
</dbReference>
<dbReference type="SUPFAM" id="SSF51215">
    <property type="entry name" value="Regulatory protein AraC"/>
    <property type="match status" value="1"/>
</dbReference>
<feature type="domain" description="HTH araC/xylS-type" evidence="5">
    <location>
        <begin position="214"/>
        <end position="312"/>
    </location>
</feature>
<dbReference type="GO" id="GO:0043565">
    <property type="term" value="F:sequence-specific DNA binding"/>
    <property type="evidence" value="ECO:0007669"/>
    <property type="project" value="InterPro"/>
</dbReference>
<dbReference type="Proteomes" id="UP000256541">
    <property type="component" value="Unassembled WGS sequence"/>
</dbReference>
<proteinExistence type="predicted"/>
<dbReference type="Gene3D" id="2.60.120.280">
    <property type="entry name" value="Regulatory protein AraC"/>
    <property type="match status" value="1"/>
</dbReference>
<dbReference type="AlphaFoldDB" id="A0A3E0W5U1"/>
<dbReference type="SMART" id="SM00342">
    <property type="entry name" value="HTH_ARAC"/>
    <property type="match status" value="1"/>
</dbReference>
<dbReference type="InterPro" id="IPR009057">
    <property type="entry name" value="Homeodomain-like_sf"/>
</dbReference>
<dbReference type="PANTHER" id="PTHR46796">
    <property type="entry name" value="HTH-TYPE TRANSCRIPTIONAL ACTIVATOR RHAS-RELATED"/>
    <property type="match status" value="1"/>
</dbReference>
<dbReference type="OrthoDB" id="3186094at2"/>
<comment type="caution">
    <text evidence="6">The sequence shown here is derived from an EMBL/GenBank/DDBJ whole genome shotgun (WGS) entry which is preliminary data.</text>
</comment>
<dbReference type="CDD" id="cd06986">
    <property type="entry name" value="cupin_MmsR-like_N"/>
    <property type="match status" value="1"/>
</dbReference>
<evidence type="ECO:0000256" key="1">
    <source>
        <dbReference type="ARBA" id="ARBA00023015"/>
    </source>
</evidence>
<keyword evidence="1" id="KW-0805">Transcription regulation</keyword>
<dbReference type="Pfam" id="PF02311">
    <property type="entry name" value="AraC_binding"/>
    <property type="match status" value="1"/>
</dbReference>
<keyword evidence="4" id="KW-0804">Transcription</keyword>
<dbReference type="Gene3D" id="1.10.10.60">
    <property type="entry name" value="Homeodomain-like"/>
    <property type="match status" value="2"/>
</dbReference>